<dbReference type="PANTHER" id="PTHR37305:SF1">
    <property type="entry name" value="MEMBRANE PROTEIN"/>
    <property type="match status" value="1"/>
</dbReference>
<evidence type="ECO:0000256" key="1">
    <source>
        <dbReference type="SAM" id="Phobius"/>
    </source>
</evidence>
<proteinExistence type="predicted"/>
<gene>
    <name evidence="2" type="ORF">Enr8_25010</name>
</gene>
<keyword evidence="3" id="KW-1185">Reference proteome</keyword>
<comment type="caution">
    <text evidence="2">The sequence shown here is derived from an EMBL/GenBank/DDBJ whole genome shotgun (WGS) entry which is preliminary data.</text>
</comment>
<evidence type="ECO:0000313" key="2">
    <source>
        <dbReference type="EMBL" id="TWT32696.1"/>
    </source>
</evidence>
<dbReference type="AlphaFoldDB" id="A0A5C5V288"/>
<feature type="transmembrane region" description="Helical" evidence="1">
    <location>
        <begin position="15"/>
        <end position="34"/>
    </location>
</feature>
<name>A0A5C5V288_9BACT</name>
<feature type="transmembrane region" description="Helical" evidence="1">
    <location>
        <begin position="290"/>
        <end position="315"/>
    </location>
</feature>
<evidence type="ECO:0000313" key="3">
    <source>
        <dbReference type="Proteomes" id="UP000318878"/>
    </source>
</evidence>
<keyword evidence="1" id="KW-1133">Transmembrane helix</keyword>
<dbReference type="RefSeq" id="WP_146431929.1">
    <property type="nucleotide sequence ID" value="NZ_SJPF01000003.1"/>
</dbReference>
<keyword evidence="1" id="KW-0472">Membrane</keyword>
<dbReference type="GO" id="GO:0005886">
    <property type="term" value="C:plasma membrane"/>
    <property type="evidence" value="ECO:0007669"/>
    <property type="project" value="UniProtKB-SubCell"/>
</dbReference>
<dbReference type="PANTHER" id="PTHR37305">
    <property type="entry name" value="INTEGRAL MEMBRANE PROTEIN-RELATED"/>
    <property type="match status" value="1"/>
</dbReference>
<feature type="transmembrane region" description="Helical" evidence="1">
    <location>
        <begin position="226"/>
        <end position="246"/>
    </location>
</feature>
<dbReference type="OrthoDB" id="266591at2"/>
<feature type="transmembrane region" description="Helical" evidence="1">
    <location>
        <begin position="120"/>
        <end position="140"/>
    </location>
</feature>
<reference evidence="2 3" key="1">
    <citation type="submission" date="2019-02" db="EMBL/GenBank/DDBJ databases">
        <title>Deep-cultivation of Planctomycetes and their phenomic and genomic characterization uncovers novel biology.</title>
        <authorList>
            <person name="Wiegand S."/>
            <person name="Jogler M."/>
            <person name="Boedeker C."/>
            <person name="Pinto D."/>
            <person name="Vollmers J."/>
            <person name="Rivas-Marin E."/>
            <person name="Kohn T."/>
            <person name="Peeters S.H."/>
            <person name="Heuer A."/>
            <person name="Rast P."/>
            <person name="Oberbeckmann S."/>
            <person name="Bunk B."/>
            <person name="Jeske O."/>
            <person name="Meyerdierks A."/>
            <person name="Storesund J.E."/>
            <person name="Kallscheuer N."/>
            <person name="Luecker S."/>
            <person name="Lage O.M."/>
            <person name="Pohl T."/>
            <person name="Merkel B.J."/>
            <person name="Hornburger P."/>
            <person name="Mueller R.-W."/>
            <person name="Bruemmer F."/>
            <person name="Labrenz M."/>
            <person name="Spormann A.M."/>
            <person name="Op Den Camp H."/>
            <person name="Overmann J."/>
            <person name="Amann R."/>
            <person name="Jetten M.S.M."/>
            <person name="Mascher T."/>
            <person name="Medema M.H."/>
            <person name="Devos D.P."/>
            <person name="Kaster A.-K."/>
            <person name="Ovreas L."/>
            <person name="Rohde M."/>
            <person name="Galperin M.Y."/>
            <person name="Jogler C."/>
        </authorList>
    </citation>
    <scope>NUCLEOTIDE SEQUENCE [LARGE SCALE GENOMIC DNA]</scope>
    <source>
        <strain evidence="2 3">Enr8</strain>
    </source>
</reference>
<dbReference type="Pfam" id="PF12679">
    <property type="entry name" value="ABC2_membrane_2"/>
    <property type="match status" value="1"/>
</dbReference>
<dbReference type="GO" id="GO:0140359">
    <property type="term" value="F:ABC-type transporter activity"/>
    <property type="evidence" value="ECO:0007669"/>
    <property type="project" value="InterPro"/>
</dbReference>
<dbReference type="EMBL" id="SJPF01000003">
    <property type="protein sequence ID" value="TWT32696.1"/>
    <property type="molecule type" value="Genomic_DNA"/>
</dbReference>
<accession>A0A5C5V288</accession>
<dbReference type="Proteomes" id="UP000318878">
    <property type="component" value="Unassembled WGS sequence"/>
</dbReference>
<feature type="transmembrane region" description="Helical" evidence="1">
    <location>
        <begin position="193"/>
        <end position="214"/>
    </location>
</feature>
<protein>
    <submittedName>
        <fullName evidence="2">ABC-2 family transporter protein</fullName>
    </submittedName>
</protein>
<sequence>MSMALLVRSFREARWLLLGSLVTIFGFCMIRAWIVGRVEMSRFQDIVEILRPEVERYSAVDVAQLFTYPGRVGVTFNEPLVVLLMVTWAIARGSDSVSGPLGRGTLEMLLSQPISRFQLLFTKSLVTVVGCALIATAAWLGTHTGVHTTKIKQERPPVSIKLPVLNMRIEVPFTEVKEAPERVPLADFVDTSLFIPAAINLGCLGVFFAGLTTWMSSWDRYRWRTIGIVTGFLIVQMIVRVVSLAVDSAHWLKYFTIFTLYEPEVLTSYGVRYPTEVWTFYFADNKGMTVLGGFSLVSGLLLGGAGTFALGHWIFCRRDLPAPV</sequence>
<organism evidence="2 3">
    <name type="scientific">Blastopirellula retiformator</name>
    <dbReference type="NCBI Taxonomy" id="2527970"/>
    <lineage>
        <taxon>Bacteria</taxon>
        <taxon>Pseudomonadati</taxon>
        <taxon>Planctomycetota</taxon>
        <taxon>Planctomycetia</taxon>
        <taxon>Pirellulales</taxon>
        <taxon>Pirellulaceae</taxon>
        <taxon>Blastopirellula</taxon>
    </lineage>
</organism>
<keyword evidence="1" id="KW-0812">Transmembrane</keyword>